<name>A0A921ZK49_MANSE</name>
<proteinExistence type="predicted"/>
<protein>
    <recommendedName>
        <fullName evidence="1">Reverse transcriptase domain-containing protein</fullName>
    </recommendedName>
</protein>
<dbReference type="Pfam" id="PF00078">
    <property type="entry name" value="RVT_1"/>
    <property type="match status" value="1"/>
</dbReference>
<dbReference type="InterPro" id="IPR000477">
    <property type="entry name" value="RT_dom"/>
</dbReference>
<gene>
    <name evidence="2" type="ORF">O3G_MSEX011385</name>
</gene>
<reference evidence="2" key="2">
    <citation type="submission" date="2020-12" db="EMBL/GenBank/DDBJ databases">
        <authorList>
            <person name="Kanost M."/>
        </authorList>
    </citation>
    <scope>NUCLEOTIDE SEQUENCE</scope>
</reference>
<accession>A0A921ZK49</accession>
<sequence>SLDISNAFNSLPWPCINEALRYNVVPPYLRRLVHAYLSDRYVMYPDAEGGHRRAMSCGVPQGSVLGPLLWNIGYDWVLRGANLLGVGVTCYADDTLVTATSKTFQDAAILAAVGTGHVVSRIRRLGLKVALEKTEAICFHGPRRGPPAGAHIVVEE</sequence>
<feature type="domain" description="Reverse transcriptase" evidence="1">
    <location>
        <begin position="1"/>
        <end position="156"/>
    </location>
</feature>
<dbReference type="EMBL" id="JH668623">
    <property type="protein sequence ID" value="KAG6459477.1"/>
    <property type="molecule type" value="Genomic_DNA"/>
</dbReference>
<comment type="caution">
    <text evidence="2">The sequence shown here is derived from an EMBL/GenBank/DDBJ whole genome shotgun (WGS) entry which is preliminary data.</text>
</comment>
<organism evidence="2 3">
    <name type="scientific">Manduca sexta</name>
    <name type="common">Tobacco hawkmoth</name>
    <name type="synonym">Tobacco hornworm</name>
    <dbReference type="NCBI Taxonomy" id="7130"/>
    <lineage>
        <taxon>Eukaryota</taxon>
        <taxon>Metazoa</taxon>
        <taxon>Ecdysozoa</taxon>
        <taxon>Arthropoda</taxon>
        <taxon>Hexapoda</taxon>
        <taxon>Insecta</taxon>
        <taxon>Pterygota</taxon>
        <taxon>Neoptera</taxon>
        <taxon>Endopterygota</taxon>
        <taxon>Lepidoptera</taxon>
        <taxon>Glossata</taxon>
        <taxon>Ditrysia</taxon>
        <taxon>Bombycoidea</taxon>
        <taxon>Sphingidae</taxon>
        <taxon>Sphinginae</taxon>
        <taxon>Sphingini</taxon>
        <taxon>Manduca</taxon>
    </lineage>
</organism>
<evidence type="ECO:0000259" key="1">
    <source>
        <dbReference type="PROSITE" id="PS50878"/>
    </source>
</evidence>
<feature type="non-terminal residue" evidence="2">
    <location>
        <position position="156"/>
    </location>
</feature>
<dbReference type="Proteomes" id="UP000791440">
    <property type="component" value="Unassembled WGS sequence"/>
</dbReference>
<dbReference type="PANTHER" id="PTHR19446">
    <property type="entry name" value="REVERSE TRANSCRIPTASES"/>
    <property type="match status" value="1"/>
</dbReference>
<feature type="non-terminal residue" evidence="2">
    <location>
        <position position="1"/>
    </location>
</feature>
<reference evidence="2" key="1">
    <citation type="journal article" date="2016" name="Insect Biochem. Mol. Biol.">
        <title>Multifaceted biological insights from a draft genome sequence of the tobacco hornworm moth, Manduca sexta.</title>
        <authorList>
            <person name="Kanost M.R."/>
            <person name="Arrese E.L."/>
            <person name="Cao X."/>
            <person name="Chen Y.R."/>
            <person name="Chellapilla S."/>
            <person name="Goldsmith M.R."/>
            <person name="Grosse-Wilde E."/>
            <person name="Heckel D.G."/>
            <person name="Herndon N."/>
            <person name="Jiang H."/>
            <person name="Papanicolaou A."/>
            <person name="Qu J."/>
            <person name="Soulages J.L."/>
            <person name="Vogel H."/>
            <person name="Walters J."/>
            <person name="Waterhouse R.M."/>
            <person name="Ahn S.J."/>
            <person name="Almeida F.C."/>
            <person name="An C."/>
            <person name="Aqrawi P."/>
            <person name="Bretschneider A."/>
            <person name="Bryant W.B."/>
            <person name="Bucks S."/>
            <person name="Chao H."/>
            <person name="Chevignon G."/>
            <person name="Christen J.M."/>
            <person name="Clarke D.F."/>
            <person name="Dittmer N.T."/>
            <person name="Ferguson L.C.F."/>
            <person name="Garavelou S."/>
            <person name="Gordon K.H.J."/>
            <person name="Gunaratna R.T."/>
            <person name="Han Y."/>
            <person name="Hauser F."/>
            <person name="He Y."/>
            <person name="Heidel-Fischer H."/>
            <person name="Hirsh A."/>
            <person name="Hu Y."/>
            <person name="Jiang H."/>
            <person name="Kalra D."/>
            <person name="Klinner C."/>
            <person name="Konig C."/>
            <person name="Kovar C."/>
            <person name="Kroll A.R."/>
            <person name="Kuwar S.S."/>
            <person name="Lee S.L."/>
            <person name="Lehman R."/>
            <person name="Li K."/>
            <person name="Li Z."/>
            <person name="Liang H."/>
            <person name="Lovelace S."/>
            <person name="Lu Z."/>
            <person name="Mansfield J.H."/>
            <person name="McCulloch K.J."/>
            <person name="Mathew T."/>
            <person name="Morton B."/>
            <person name="Muzny D.M."/>
            <person name="Neunemann D."/>
            <person name="Ongeri F."/>
            <person name="Pauchet Y."/>
            <person name="Pu L.L."/>
            <person name="Pyrousis I."/>
            <person name="Rao X.J."/>
            <person name="Redding A."/>
            <person name="Roesel C."/>
            <person name="Sanchez-Gracia A."/>
            <person name="Schaack S."/>
            <person name="Shukla A."/>
            <person name="Tetreau G."/>
            <person name="Wang Y."/>
            <person name="Xiong G.H."/>
            <person name="Traut W."/>
            <person name="Walsh T.K."/>
            <person name="Worley K.C."/>
            <person name="Wu D."/>
            <person name="Wu W."/>
            <person name="Wu Y.Q."/>
            <person name="Zhang X."/>
            <person name="Zou Z."/>
            <person name="Zucker H."/>
            <person name="Briscoe A.D."/>
            <person name="Burmester T."/>
            <person name="Clem R.J."/>
            <person name="Feyereisen R."/>
            <person name="Grimmelikhuijzen C.J.P."/>
            <person name="Hamodrakas S.J."/>
            <person name="Hansson B.S."/>
            <person name="Huguet E."/>
            <person name="Jermiin L.S."/>
            <person name="Lan Q."/>
            <person name="Lehman H.K."/>
            <person name="Lorenzen M."/>
            <person name="Merzendorfer H."/>
            <person name="Michalopoulos I."/>
            <person name="Morton D.B."/>
            <person name="Muthukrishnan S."/>
            <person name="Oakeshott J.G."/>
            <person name="Palmer W."/>
            <person name="Park Y."/>
            <person name="Passarelli A.L."/>
            <person name="Rozas J."/>
            <person name="Schwartz L.M."/>
            <person name="Smith W."/>
            <person name="Southgate A."/>
            <person name="Vilcinskas A."/>
            <person name="Vogt R."/>
            <person name="Wang P."/>
            <person name="Werren J."/>
            <person name="Yu X.Q."/>
            <person name="Zhou J.J."/>
            <person name="Brown S.J."/>
            <person name="Scherer S.E."/>
            <person name="Richards S."/>
            <person name="Blissard G.W."/>
        </authorList>
    </citation>
    <scope>NUCLEOTIDE SEQUENCE</scope>
</reference>
<evidence type="ECO:0000313" key="3">
    <source>
        <dbReference type="Proteomes" id="UP000791440"/>
    </source>
</evidence>
<dbReference type="PROSITE" id="PS50878">
    <property type="entry name" value="RT_POL"/>
    <property type="match status" value="1"/>
</dbReference>
<dbReference type="AlphaFoldDB" id="A0A921ZK49"/>
<evidence type="ECO:0000313" key="2">
    <source>
        <dbReference type="EMBL" id="KAG6459477.1"/>
    </source>
</evidence>
<keyword evidence="3" id="KW-1185">Reference proteome</keyword>